<feature type="transmembrane region" description="Helical" evidence="6">
    <location>
        <begin position="232"/>
        <end position="252"/>
    </location>
</feature>
<feature type="transmembrane region" description="Helical" evidence="6">
    <location>
        <begin position="369"/>
        <end position="387"/>
    </location>
</feature>
<sequence length="754" mass="79384">MKRQPTTVRIARWSATNPWRAICLWIVFVAVASTSGLVVGSQKADIVDMGVGESGRAAEIVDEGKFDQPAEENILITARTGQLDRGKADAAAADVTERLRRLSEVSTVDPAVQSPDGKALLVGVKLSGDPKTATERVEKVLDETSAAQGKHPDLLIEQTGSASIGVGINDQVGKDIASAELISMPITLIILLIAFGALIAAGVPLLLALSAVGASIGLAALASHVFPAVDSASSVIMLMGMAVGVDYSLFYLKREREERAKDISHVSAVEIAAATSGHAVVVSGFAVIVSMAGLYLAGDAVFNSLATGSVIVVGVAMLGSLTVLPALLAKLGPRVDRPKVPLLWRLSSRPDRAPRLWPALLRPALRRPWLTLLLGVAAMLALAWPALDMKLRNSNIDDLPKDVAAVSAYHHLTESFPTKGHFHEIAVAADPARSADVRAALDRLALSTQDSPLFSHGGPAKIEVSPDGRVTTLAVPIPFAADDPKATESLSLLRGSLLPSTVGVVAGAEFAVGGDVARAVDYADHQAEKLPWVMGFVLLLTFLIMAATFRSLVVALTALILNMLSVASAFGVLALVFQNTWAEGLLDFTSNGAIVAWMPLFLFVVLFGLSMDYHVFVVSRIREAALRGLSTKDAVRDGITRSAGVVTSAALVMVCVFAAFAAASMMEMKQMGIGLSVAILLDALIIRALVLPSVMTLLGKANWWPSKMPPRRALGVPNDVTHQVGRPAPRVTDATVRLPVGRPQPIVGPPGAPR</sequence>
<evidence type="ECO:0000313" key="8">
    <source>
        <dbReference type="EMBL" id="RZS39288.1"/>
    </source>
</evidence>
<keyword evidence="3 6" id="KW-0812">Transmembrane</keyword>
<keyword evidence="9" id="KW-1185">Reference proteome</keyword>
<name>A0A4Q7KR00_9PSEU</name>
<dbReference type="PANTHER" id="PTHR33406">
    <property type="entry name" value="MEMBRANE PROTEIN MJ1562-RELATED"/>
    <property type="match status" value="1"/>
</dbReference>
<feature type="transmembrane region" description="Helical" evidence="6">
    <location>
        <begin position="597"/>
        <end position="618"/>
    </location>
</feature>
<feature type="transmembrane region" description="Helical" evidence="6">
    <location>
        <begin position="639"/>
        <end position="661"/>
    </location>
</feature>
<feature type="transmembrane region" description="Helical" evidence="6">
    <location>
        <begin position="309"/>
        <end position="329"/>
    </location>
</feature>
<reference evidence="8 9" key="1">
    <citation type="submission" date="2019-02" db="EMBL/GenBank/DDBJ databases">
        <title>Genomic Encyclopedia of Type Strains, Phase IV (KMG-IV): sequencing the most valuable type-strain genomes for metagenomic binning, comparative biology and taxonomic classification.</title>
        <authorList>
            <person name="Goeker M."/>
        </authorList>
    </citation>
    <scope>NUCLEOTIDE SEQUENCE [LARGE SCALE GENOMIC DNA]</scope>
    <source>
        <strain evidence="8 9">DSM 101727</strain>
    </source>
</reference>
<protein>
    <submittedName>
        <fullName evidence="8">RND superfamily putative drug exporter</fullName>
    </submittedName>
</protein>
<dbReference type="Proteomes" id="UP000294257">
    <property type="component" value="Unassembled WGS sequence"/>
</dbReference>
<dbReference type="InterPro" id="IPR004869">
    <property type="entry name" value="MMPL_dom"/>
</dbReference>
<dbReference type="GO" id="GO:0005886">
    <property type="term" value="C:plasma membrane"/>
    <property type="evidence" value="ECO:0007669"/>
    <property type="project" value="UniProtKB-SubCell"/>
</dbReference>
<evidence type="ECO:0000256" key="3">
    <source>
        <dbReference type="ARBA" id="ARBA00022692"/>
    </source>
</evidence>
<evidence type="ECO:0000259" key="7">
    <source>
        <dbReference type="Pfam" id="PF03176"/>
    </source>
</evidence>
<evidence type="ECO:0000256" key="5">
    <source>
        <dbReference type="ARBA" id="ARBA00023136"/>
    </source>
</evidence>
<proteinExistence type="predicted"/>
<dbReference type="AlphaFoldDB" id="A0A4Q7KR00"/>
<feature type="transmembrane region" description="Helical" evidence="6">
    <location>
        <begin position="673"/>
        <end position="698"/>
    </location>
</feature>
<evidence type="ECO:0000256" key="4">
    <source>
        <dbReference type="ARBA" id="ARBA00022989"/>
    </source>
</evidence>
<dbReference type="SUPFAM" id="SSF82866">
    <property type="entry name" value="Multidrug efflux transporter AcrB transmembrane domain"/>
    <property type="match status" value="2"/>
</dbReference>
<comment type="caution">
    <text evidence="8">The sequence shown here is derived from an EMBL/GenBank/DDBJ whole genome shotgun (WGS) entry which is preliminary data.</text>
</comment>
<dbReference type="OrthoDB" id="7051771at2"/>
<evidence type="ECO:0000256" key="6">
    <source>
        <dbReference type="SAM" id="Phobius"/>
    </source>
</evidence>
<feature type="domain" description="Membrane transport protein MMPL" evidence="7">
    <location>
        <begin position="400"/>
        <end position="714"/>
    </location>
</feature>
<dbReference type="RefSeq" id="WP_130344839.1">
    <property type="nucleotide sequence ID" value="NZ_SGWQ01000004.1"/>
</dbReference>
<keyword evidence="2" id="KW-1003">Cell membrane</keyword>
<keyword evidence="5 6" id="KW-0472">Membrane</keyword>
<dbReference type="InterPro" id="IPR050545">
    <property type="entry name" value="Mycobact_MmpL"/>
</dbReference>
<evidence type="ECO:0000313" key="9">
    <source>
        <dbReference type="Proteomes" id="UP000294257"/>
    </source>
</evidence>
<dbReference type="EMBL" id="SGWQ01000004">
    <property type="protein sequence ID" value="RZS39288.1"/>
    <property type="molecule type" value="Genomic_DNA"/>
</dbReference>
<comment type="subcellular location">
    <subcellularLocation>
        <location evidence="1">Cell membrane</location>
        <topology evidence="1">Multi-pass membrane protein</topology>
    </subcellularLocation>
</comment>
<organism evidence="8 9">
    <name type="scientific">Herbihabitans rhizosphaerae</name>
    <dbReference type="NCBI Taxonomy" id="1872711"/>
    <lineage>
        <taxon>Bacteria</taxon>
        <taxon>Bacillati</taxon>
        <taxon>Actinomycetota</taxon>
        <taxon>Actinomycetes</taxon>
        <taxon>Pseudonocardiales</taxon>
        <taxon>Pseudonocardiaceae</taxon>
        <taxon>Herbihabitans</taxon>
    </lineage>
</organism>
<feature type="domain" description="Membrane transport protein MMPL" evidence="7">
    <location>
        <begin position="73"/>
        <end position="368"/>
    </location>
</feature>
<dbReference type="Pfam" id="PF03176">
    <property type="entry name" value="MMPL"/>
    <property type="match status" value="2"/>
</dbReference>
<feature type="transmembrane region" description="Helical" evidence="6">
    <location>
        <begin position="530"/>
        <end position="549"/>
    </location>
</feature>
<feature type="transmembrane region" description="Helical" evidence="6">
    <location>
        <begin position="206"/>
        <end position="226"/>
    </location>
</feature>
<keyword evidence="4 6" id="KW-1133">Transmembrane helix</keyword>
<evidence type="ECO:0000256" key="2">
    <source>
        <dbReference type="ARBA" id="ARBA00022475"/>
    </source>
</evidence>
<dbReference type="Gene3D" id="1.20.1640.10">
    <property type="entry name" value="Multidrug efflux transporter AcrB transmembrane domain"/>
    <property type="match status" value="2"/>
</dbReference>
<feature type="transmembrane region" description="Helical" evidence="6">
    <location>
        <begin position="181"/>
        <end position="199"/>
    </location>
</feature>
<accession>A0A4Q7KR00</accession>
<evidence type="ECO:0000256" key="1">
    <source>
        <dbReference type="ARBA" id="ARBA00004651"/>
    </source>
</evidence>
<feature type="transmembrane region" description="Helical" evidence="6">
    <location>
        <begin position="273"/>
        <end position="297"/>
    </location>
</feature>
<dbReference type="PANTHER" id="PTHR33406:SF13">
    <property type="entry name" value="MEMBRANE PROTEIN YDFJ"/>
    <property type="match status" value="1"/>
</dbReference>
<feature type="transmembrane region" description="Helical" evidence="6">
    <location>
        <begin position="556"/>
        <end position="577"/>
    </location>
</feature>
<gene>
    <name evidence="8" type="ORF">EV193_104505</name>
</gene>